<dbReference type="PANTHER" id="PTHR43384:SF4">
    <property type="entry name" value="CELLULOSE BIOSYNTHESIS PROTEIN BCSQ-RELATED"/>
    <property type="match status" value="1"/>
</dbReference>
<dbReference type="PIRSF" id="PIRSF003092">
    <property type="entry name" value="MinD"/>
    <property type="match status" value="1"/>
</dbReference>
<dbReference type="AlphaFoldDB" id="A0A1M7UDP5"/>
<dbReference type="InterPro" id="IPR025501">
    <property type="entry name" value="MinD_FleN"/>
</dbReference>
<sequence length="294" mass="31889">MNDQAKVLRRIASRHKPDLTANSDSQHDLRVFAVTSGKGGVGKTNFSVNLGLALIDLGYRVILLDGDLGLANLDIACGVTPRYTFEHLLNGEKDIEEILIYGPKGIGILPGGSGVQDLANIERERLEEVVRNLGRLESLADIIIIDTGAGLGHTVLNFLRAADDIILVTTPEPTALTDAYGLLKALQKVKDGVTVNVVVNRVQREADAKDTYERLESAAKRFLNAPVNLLGWVYEDISVGRAIMKQEPIGVSYPQSSAYQCIQWIAGSVSGLYLSPPRQAGGIRGFLKNLLRAF</sequence>
<dbReference type="EMBL" id="FRDN01000011">
    <property type="protein sequence ID" value="SHN81068.1"/>
    <property type="molecule type" value="Genomic_DNA"/>
</dbReference>
<feature type="domain" description="AAA" evidence="3">
    <location>
        <begin position="30"/>
        <end position="192"/>
    </location>
</feature>
<organism evidence="4 5">
    <name type="scientific">Desulfitobacterium chlororespirans DSM 11544</name>
    <dbReference type="NCBI Taxonomy" id="1121395"/>
    <lineage>
        <taxon>Bacteria</taxon>
        <taxon>Bacillati</taxon>
        <taxon>Bacillota</taxon>
        <taxon>Clostridia</taxon>
        <taxon>Eubacteriales</taxon>
        <taxon>Desulfitobacteriaceae</taxon>
        <taxon>Desulfitobacterium</taxon>
    </lineage>
</organism>
<dbReference type="GO" id="GO:0016887">
    <property type="term" value="F:ATP hydrolysis activity"/>
    <property type="evidence" value="ECO:0007669"/>
    <property type="project" value="TreeGrafter"/>
</dbReference>
<dbReference type="InterPro" id="IPR050625">
    <property type="entry name" value="ParA/MinD_ATPase"/>
</dbReference>
<evidence type="ECO:0000256" key="1">
    <source>
        <dbReference type="ARBA" id="ARBA00022741"/>
    </source>
</evidence>
<protein>
    <submittedName>
        <fullName evidence="4">Flagellar biosynthesis protein FlhG</fullName>
    </submittedName>
</protein>
<dbReference type="GO" id="GO:0005524">
    <property type="term" value="F:ATP binding"/>
    <property type="evidence" value="ECO:0007669"/>
    <property type="project" value="UniProtKB-KW"/>
</dbReference>
<evidence type="ECO:0000256" key="2">
    <source>
        <dbReference type="ARBA" id="ARBA00022840"/>
    </source>
</evidence>
<dbReference type="PANTHER" id="PTHR43384">
    <property type="entry name" value="SEPTUM SITE-DETERMINING PROTEIN MIND HOMOLOG, CHLOROPLASTIC-RELATED"/>
    <property type="match status" value="1"/>
</dbReference>
<keyword evidence="4" id="KW-0966">Cell projection</keyword>
<dbReference type="Proteomes" id="UP000184010">
    <property type="component" value="Unassembled WGS sequence"/>
</dbReference>
<evidence type="ECO:0000313" key="4">
    <source>
        <dbReference type="EMBL" id="SHN81068.1"/>
    </source>
</evidence>
<keyword evidence="4" id="KW-0969">Cilium</keyword>
<dbReference type="InterPro" id="IPR027417">
    <property type="entry name" value="P-loop_NTPase"/>
</dbReference>
<keyword evidence="2" id="KW-0067">ATP-binding</keyword>
<dbReference type="GO" id="GO:0009898">
    <property type="term" value="C:cytoplasmic side of plasma membrane"/>
    <property type="evidence" value="ECO:0007669"/>
    <property type="project" value="TreeGrafter"/>
</dbReference>
<evidence type="ECO:0000313" key="5">
    <source>
        <dbReference type="Proteomes" id="UP000184010"/>
    </source>
</evidence>
<accession>A0A1M7UDP5</accession>
<dbReference type="CDD" id="cd02038">
    <property type="entry name" value="FlhG-like"/>
    <property type="match status" value="1"/>
</dbReference>
<dbReference type="InterPro" id="IPR025669">
    <property type="entry name" value="AAA_dom"/>
</dbReference>
<keyword evidence="4" id="KW-0282">Flagellum</keyword>
<dbReference type="GO" id="GO:0005829">
    <property type="term" value="C:cytosol"/>
    <property type="evidence" value="ECO:0007669"/>
    <property type="project" value="TreeGrafter"/>
</dbReference>
<dbReference type="STRING" id="1121395.SAMN02745215_03524"/>
<keyword evidence="5" id="KW-1185">Reference proteome</keyword>
<gene>
    <name evidence="4" type="ORF">SAMN02745215_03524</name>
</gene>
<keyword evidence="1" id="KW-0547">Nucleotide-binding</keyword>
<dbReference type="GO" id="GO:0051782">
    <property type="term" value="P:negative regulation of cell division"/>
    <property type="evidence" value="ECO:0007669"/>
    <property type="project" value="TreeGrafter"/>
</dbReference>
<proteinExistence type="predicted"/>
<dbReference type="InterPro" id="IPR033875">
    <property type="entry name" value="FlhG"/>
</dbReference>
<dbReference type="RefSeq" id="WP_072773815.1">
    <property type="nucleotide sequence ID" value="NZ_FRDN01000011.1"/>
</dbReference>
<dbReference type="Pfam" id="PF13614">
    <property type="entry name" value="AAA_31"/>
    <property type="match status" value="1"/>
</dbReference>
<dbReference type="Gene3D" id="3.40.50.300">
    <property type="entry name" value="P-loop containing nucleotide triphosphate hydrolases"/>
    <property type="match status" value="1"/>
</dbReference>
<name>A0A1M7UDP5_9FIRM</name>
<reference evidence="5" key="1">
    <citation type="submission" date="2016-12" db="EMBL/GenBank/DDBJ databases">
        <authorList>
            <person name="Varghese N."/>
            <person name="Submissions S."/>
        </authorList>
    </citation>
    <scope>NUCLEOTIDE SEQUENCE [LARGE SCALE GENOMIC DNA]</scope>
    <source>
        <strain evidence="5">DSM 11544</strain>
    </source>
</reference>
<dbReference type="SUPFAM" id="SSF52540">
    <property type="entry name" value="P-loop containing nucleoside triphosphate hydrolases"/>
    <property type="match status" value="1"/>
</dbReference>
<evidence type="ECO:0000259" key="3">
    <source>
        <dbReference type="Pfam" id="PF13614"/>
    </source>
</evidence>